<dbReference type="SUPFAM" id="SSF109604">
    <property type="entry name" value="HD-domain/PDEase-like"/>
    <property type="match status" value="1"/>
</dbReference>
<evidence type="ECO:0000259" key="3">
    <source>
        <dbReference type="Pfam" id="PF21447"/>
    </source>
</evidence>
<dbReference type="FunFam" id="3.30.420.150:FF:000001">
    <property type="entry name" value="Guanosine-5'-triphosphate,3'-diphosphate pyrophosphatase"/>
    <property type="match status" value="1"/>
</dbReference>
<dbReference type="EMBL" id="VYXP01000010">
    <property type="protein sequence ID" value="KAA9129847.1"/>
    <property type="molecule type" value="Genomic_DNA"/>
</dbReference>
<dbReference type="InterPro" id="IPR048950">
    <property type="entry name" value="Ppx_GppA_C"/>
</dbReference>
<evidence type="ECO:0000313" key="4">
    <source>
        <dbReference type="EMBL" id="KAA9129847.1"/>
    </source>
</evidence>
<protein>
    <submittedName>
        <fullName evidence="4">Ppx/GppA family phosphatase</fullName>
    </submittedName>
</protein>
<dbReference type="SUPFAM" id="SSF53067">
    <property type="entry name" value="Actin-like ATPase domain"/>
    <property type="match status" value="2"/>
</dbReference>
<keyword evidence="5" id="KW-1185">Reference proteome</keyword>
<feature type="domain" description="Ppx/GppA phosphatase N-terminal" evidence="2">
    <location>
        <begin position="23"/>
        <end position="305"/>
    </location>
</feature>
<keyword evidence="1" id="KW-0378">Hydrolase</keyword>
<reference evidence="4 5" key="1">
    <citation type="submission" date="2019-09" db="EMBL/GenBank/DDBJ databases">
        <title>Wenzhouxiangella sp. Genome sequencing and assembly.</title>
        <authorList>
            <person name="Zhang R."/>
        </authorList>
    </citation>
    <scope>NUCLEOTIDE SEQUENCE [LARGE SCALE GENOMIC DNA]</scope>
    <source>
        <strain evidence="4 5">W260</strain>
    </source>
</reference>
<dbReference type="RefSeq" id="WP_150865068.1">
    <property type="nucleotide sequence ID" value="NZ_VYXP01000010.1"/>
</dbReference>
<dbReference type="InterPro" id="IPR050273">
    <property type="entry name" value="GppA/Ppx_hydrolase"/>
</dbReference>
<dbReference type="AlphaFoldDB" id="A0A5N0T6T1"/>
<dbReference type="InterPro" id="IPR043129">
    <property type="entry name" value="ATPase_NBD"/>
</dbReference>
<dbReference type="Gene3D" id="1.10.3210.10">
    <property type="entry name" value="Hypothetical protein af1432"/>
    <property type="match status" value="1"/>
</dbReference>
<dbReference type="FunFam" id="3.30.420.40:FF:000023">
    <property type="entry name" value="Guanosine-5'-triphosphate,3'-diphosphate pyrophosphatase"/>
    <property type="match status" value="1"/>
</dbReference>
<dbReference type="GO" id="GO:0004309">
    <property type="term" value="F:exopolyphosphatase activity"/>
    <property type="evidence" value="ECO:0007669"/>
    <property type="project" value="TreeGrafter"/>
</dbReference>
<dbReference type="InterPro" id="IPR003695">
    <property type="entry name" value="Ppx_GppA_N"/>
</dbReference>
<organism evidence="4 5">
    <name type="scientific">Marinihelvus fidelis</name>
    <dbReference type="NCBI Taxonomy" id="2613842"/>
    <lineage>
        <taxon>Bacteria</taxon>
        <taxon>Pseudomonadati</taxon>
        <taxon>Pseudomonadota</taxon>
        <taxon>Gammaproteobacteria</taxon>
        <taxon>Chromatiales</taxon>
        <taxon>Wenzhouxiangellaceae</taxon>
        <taxon>Marinihelvus</taxon>
    </lineage>
</organism>
<dbReference type="PIRSF" id="PIRSF001267">
    <property type="entry name" value="Pyrophosphatase_GppA_Ppx"/>
    <property type="match status" value="1"/>
</dbReference>
<evidence type="ECO:0000256" key="1">
    <source>
        <dbReference type="ARBA" id="ARBA00022801"/>
    </source>
</evidence>
<dbReference type="Gene3D" id="3.30.420.150">
    <property type="entry name" value="Exopolyphosphatase. Domain 2"/>
    <property type="match status" value="1"/>
</dbReference>
<dbReference type="Gene3D" id="3.30.420.40">
    <property type="match status" value="1"/>
</dbReference>
<accession>A0A5N0T6T1</accession>
<gene>
    <name evidence="4" type="ORF">F3N42_13770</name>
</gene>
<dbReference type="Pfam" id="PF02541">
    <property type="entry name" value="Ppx-GppA"/>
    <property type="match status" value="1"/>
</dbReference>
<evidence type="ECO:0000259" key="2">
    <source>
        <dbReference type="Pfam" id="PF02541"/>
    </source>
</evidence>
<dbReference type="GO" id="GO:0006798">
    <property type="term" value="P:polyphosphate catabolic process"/>
    <property type="evidence" value="ECO:0007669"/>
    <property type="project" value="TreeGrafter"/>
</dbReference>
<dbReference type="PANTHER" id="PTHR30005:SF14">
    <property type="entry name" value="EXOPOLYPHOSPHATASE"/>
    <property type="match status" value="1"/>
</dbReference>
<dbReference type="PANTHER" id="PTHR30005">
    <property type="entry name" value="EXOPOLYPHOSPHATASE"/>
    <property type="match status" value="1"/>
</dbReference>
<dbReference type="CDD" id="cd24053">
    <property type="entry name" value="ASKHA_NBD_EcPPX-GppA-like"/>
    <property type="match status" value="1"/>
</dbReference>
<proteinExistence type="predicted"/>
<comment type="caution">
    <text evidence="4">The sequence shown here is derived from an EMBL/GenBank/DDBJ whole genome shotgun (WGS) entry which is preliminary data.</text>
</comment>
<dbReference type="InterPro" id="IPR030673">
    <property type="entry name" value="PyroPPase_GppA_Ppx"/>
</dbReference>
<sequence length="507" mass="56261">MTPRRNEDTYAAIDLGSNSFHLVVAQRQHGELRFVDRIREMVRLGGGLDRRGYLDMEVQQRAIECLARFGQRLRGIPAGNIRAVGTQTLRRMRHSSAFLMVAETALGCPVDIIAGREEARLIYLGVSQGVSGHDDRRLVIDIGGGSTEMVIGEGLEPLELESLQFGCVSLTRWYFGSGKLSRRKFDKAKRAVLAEMQELQVRYRQLGWASAIGSSGTIRAIAGICQARGWCEETITADALNQLVRETLAFKTIDAVNLPTLSDRRHPVFIGGLVMLSACFDALGIDRLRVSPFALREGVLHDLLGRLEHRDPRAKTVDAFMARYGVDPAQVARVRNVALAAFEGIDDGDFNTTALRDILGWAAGLHETGLGVSHSHYQVHSGYLVAESDMAGFSQQEQQFLATLVRHHRREIPGKYAAGLPARLHEPLRRLLFCLRFAAILCRTRDDTALPRFEASRDGHRVTVDFEPEWAMGHPLTLADLEQERVQLRVPGIDLDISLGLVRNSGA</sequence>
<evidence type="ECO:0000313" key="5">
    <source>
        <dbReference type="Proteomes" id="UP000325372"/>
    </source>
</evidence>
<dbReference type="Pfam" id="PF21447">
    <property type="entry name" value="Ppx-GppA_III"/>
    <property type="match status" value="1"/>
</dbReference>
<name>A0A5N0T6T1_9GAMM</name>
<dbReference type="Proteomes" id="UP000325372">
    <property type="component" value="Unassembled WGS sequence"/>
</dbReference>
<feature type="domain" description="Ppx/GppA phosphatase C-terminal" evidence="3">
    <location>
        <begin position="313"/>
        <end position="485"/>
    </location>
</feature>